<dbReference type="Pfam" id="PF10824">
    <property type="entry name" value="T7SS_ESX_EspC"/>
    <property type="match status" value="1"/>
</dbReference>
<sequence length="102" mass="9879">MSDVTVVPEVVEAFGATSAAMSTAVGAAGSINAAANTAVMIPVFGLIGQEFLASFIVAQANHLMSVGNLAAVHAGSAAATFAGLAQFDAEDGAAGAAIRSVL</sequence>
<evidence type="ECO:0000313" key="1">
    <source>
        <dbReference type="EMBL" id="AZG48436.1"/>
    </source>
</evidence>
<organism evidence="1 2">
    <name type="scientific">Gordonia insulae</name>
    <dbReference type="NCBI Taxonomy" id="2420509"/>
    <lineage>
        <taxon>Bacteria</taxon>
        <taxon>Bacillati</taxon>
        <taxon>Actinomycetota</taxon>
        <taxon>Actinomycetes</taxon>
        <taxon>Mycobacteriales</taxon>
        <taxon>Gordoniaceae</taxon>
        <taxon>Gordonia</taxon>
    </lineage>
</organism>
<proteinExistence type="predicted"/>
<dbReference type="OrthoDB" id="4382075at2"/>
<dbReference type="EMBL" id="CP033972">
    <property type="protein sequence ID" value="AZG48436.1"/>
    <property type="molecule type" value="Genomic_DNA"/>
</dbReference>
<dbReference type="KEGG" id="gom:D7316_05053"/>
<accession>A0A3G8JU83</accession>
<dbReference type="GO" id="GO:0009306">
    <property type="term" value="P:protein secretion"/>
    <property type="evidence" value="ECO:0007669"/>
    <property type="project" value="InterPro"/>
</dbReference>
<protein>
    <submittedName>
        <fullName evidence="1">Uncharacterized protein</fullName>
    </submittedName>
</protein>
<dbReference type="AlphaFoldDB" id="A0A3G8JU83"/>
<name>A0A3G8JU83_9ACTN</name>
<dbReference type="RefSeq" id="WP_124710639.1">
    <property type="nucleotide sequence ID" value="NZ_CP033972.1"/>
</dbReference>
<reference evidence="1 2" key="1">
    <citation type="submission" date="2018-11" db="EMBL/GenBank/DDBJ databases">
        <title>Gordonia insulae sp. nov., isolated from an island soil.</title>
        <authorList>
            <person name="Kim Y.S."/>
            <person name="Kim S.B."/>
        </authorList>
    </citation>
    <scope>NUCLEOTIDE SEQUENCE [LARGE SCALE GENOMIC DNA]</scope>
    <source>
        <strain evidence="1 2">MMS17-SY073</strain>
    </source>
</reference>
<evidence type="ECO:0000313" key="2">
    <source>
        <dbReference type="Proteomes" id="UP000271469"/>
    </source>
</evidence>
<gene>
    <name evidence="1" type="ORF">D7316_05053</name>
</gene>
<dbReference type="InterPro" id="IPR022536">
    <property type="entry name" value="EspC"/>
</dbReference>
<dbReference type="Proteomes" id="UP000271469">
    <property type="component" value="Chromosome"/>
</dbReference>
<keyword evidence="2" id="KW-1185">Reference proteome</keyword>